<keyword evidence="1" id="KW-0175">Coiled coil</keyword>
<accession>A0AA35MGV9</accession>
<evidence type="ECO:0000313" key="4">
    <source>
        <dbReference type="Proteomes" id="UP001160390"/>
    </source>
</evidence>
<proteinExistence type="predicted"/>
<evidence type="ECO:0000256" key="1">
    <source>
        <dbReference type="SAM" id="Coils"/>
    </source>
</evidence>
<protein>
    <submittedName>
        <fullName evidence="3">Uncharacterized protein</fullName>
    </submittedName>
</protein>
<dbReference type="AlphaFoldDB" id="A0AA35MGV9"/>
<evidence type="ECO:0000313" key="3">
    <source>
        <dbReference type="EMBL" id="CAI6096349.1"/>
    </source>
</evidence>
<dbReference type="EMBL" id="CABFNP030001282">
    <property type="protein sequence ID" value="CAI6096349.1"/>
    <property type="molecule type" value="Genomic_DNA"/>
</dbReference>
<keyword evidence="4" id="KW-1185">Reference proteome</keyword>
<feature type="region of interest" description="Disordered" evidence="2">
    <location>
        <begin position="24"/>
        <end position="95"/>
    </location>
</feature>
<comment type="caution">
    <text evidence="3">The sequence shown here is derived from an EMBL/GenBank/DDBJ whole genome shotgun (WGS) entry which is preliminary data.</text>
</comment>
<name>A0AA35MGV9_9HYPO</name>
<feature type="compositionally biased region" description="Basic and acidic residues" evidence="2">
    <location>
        <begin position="55"/>
        <end position="65"/>
    </location>
</feature>
<reference evidence="3" key="1">
    <citation type="submission" date="2023-01" db="EMBL/GenBank/DDBJ databases">
        <authorList>
            <person name="Piombo E."/>
        </authorList>
    </citation>
    <scope>NUCLEOTIDE SEQUENCE</scope>
</reference>
<sequence>MCGDAEFTGHATHWKKVVEVVINNSHSPSPHNSHDQTAQLEASDSSDDTELNTPRPERRCFDNNLDRIAPQEDENYPNDRQPKERESVPSSPTYDKQVIEILSQLTIVNTKLEEIGSRTENQVHDLKKEVETLNKTFSLKETQLEETEKEMVYMLEQKSDQWREELMKTAADWKDELQRMAADWKDELQRMAVDWKDELIESLLHRNPSHVSLQWTHRKVE</sequence>
<gene>
    <name evidence="3" type="ORF">CCHLO57077_00009031</name>
</gene>
<evidence type="ECO:0000256" key="2">
    <source>
        <dbReference type="SAM" id="MobiDB-lite"/>
    </source>
</evidence>
<organism evidence="3 4">
    <name type="scientific">Clonostachys chloroleuca</name>
    <dbReference type="NCBI Taxonomy" id="1926264"/>
    <lineage>
        <taxon>Eukaryota</taxon>
        <taxon>Fungi</taxon>
        <taxon>Dikarya</taxon>
        <taxon>Ascomycota</taxon>
        <taxon>Pezizomycotina</taxon>
        <taxon>Sordariomycetes</taxon>
        <taxon>Hypocreomycetidae</taxon>
        <taxon>Hypocreales</taxon>
        <taxon>Bionectriaceae</taxon>
        <taxon>Clonostachys</taxon>
    </lineage>
</organism>
<feature type="coiled-coil region" evidence="1">
    <location>
        <begin position="109"/>
        <end position="194"/>
    </location>
</feature>
<dbReference type="Proteomes" id="UP001160390">
    <property type="component" value="Unassembled WGS sequence"/>
</dbReference>